<dbReference type="HOGENOM" id="CLU_419169_0_0_1"/>
<dbReference type="EMBL" id="CH476599">
    <property type="protein sequence ID" value="EAU34966.1"/>
    <property type="molecule type" value="Genomic_DNA"/>
</dbReference>
<organism evidence="1 2">
    <name type="scientific">Aspergillus terreus (strain NIH 2624 / FGSC A1156)</name>
    <dbReference type="NCBI Taxonomy" id="341663"/>
    <lineage>
        <taxon>Eukaryota</taxon>
        <taxon>Fungi</taxon>
        <taxon>Dikarya</taxon>
        <taxon>Ascomycota</taxon>
        <taxon>Pezizomycotina</taxon>
        <taxon>Eurotiomycetes</taxon>
        <taxon>Eurotiomycetidae</taxon>
        <taxon>Eurotiales</taxon>
        <taxon>Aspergillaceae</taxon>
        <taxon>Aspergillus</taxon>
        <taxon>Aspergillus subgen. Circumdati</taxon>
    </lineage>
</organism>
<reference evidence="2" key="1">
    <citation type="submission" date="2005-09" db="EMBL/GenBank/DDBJ databases">
        <title>Annotation of the Aspergillus terreus NIH2624 genome.</title>
        <authorList>
            <person name="Birren B.W."/>
            <person name="Lander E.S."/>
            <person name="Galagan J.E."/>
            <person name="Nusbaum C."/>
            <person name="Devon K."/>
            <person name="Henn M."/>
            <person name="Ma L.-J."/>
            <person name="Jaffe D.B."/>
            <person name="Butler J."/>
            <person name="Alvarez P."/>
            <person name="Gnerre S."/>
            <person name="Grabherr M."/>
            <person name="Kleber M."/>
            <person name="Mauceli E.W."/>
            <person name="Brockman W."/>
            <person name="Rounsley S."/>
            <person name="Young S.K."/>
            <person name="LaButti K."/>
            <person name="Pushparaj V."/>
            <person name="DeCaprio D."/>
            <person name="Crawford M."/>
            <person name="Koehrsen M."/>
            <person name="Engels R."/>
            <person name="Montgomery P."/>
            <person name="Pearson M."/>
            <person name="Howarth C."/>
            <person name="Larson L."/>
            <person name="Luoma S."/>
            <person name="White J."/>
            <person name="Alvarado L."/>
            <person name="Kodira C.D."/>
            <person name="Zeng Q."/>
            <person name="Oleary S."/>
            <person name="Yandava C."/>
            <person name="Denning D.W."/>
            <person name="Nierman W.C."/>
            <person name="Milne T."/>
            <person name="Madden K."/>
        </authorList>
    </citation>
    <scope>NUCLEOTIDE SEQUENCE [LARGE SCALE GENOMIC DNA]</scope>
    <source>
        <strain evidence="2">NIH 2624 / FGSC A1156</strain>
    </source>
</reference>
<dbReference type="OMA" id="HECTSAL"/>
<accession>Q0CP65</accession>
<dbReference type="SUPFAM" id="SSF48403">
    <property type="entry name" value="Ankyrin repeat"/>
    <property type="match status" value="1"/>
</dbReference>
<dbReference type="Proteomes" id="UP000007963">
    <property type="component" value="Unassembled WGS sequence"/>
</dbReference>
<evidence type="ECO:0000313" key="1">
    <source>
        <dbReference type="EMBL" id="EAU34966.1"/>
    </source>
</evidence>
<dbReference type="eggNOG" id="ENOG502SM1I">
    <property type="taxonomic scope" value="Eukaryota"/>
</dbReference>
<sequence length="654" mass="74453">MTIEQKAGALLIGPSLHMRRVVAADSPAFELLQQVVRRKWEFPRANMAIYLEDTKRTLFQMFDNGQASPKDMLRDGSTLLHQFADILDETLDPPTLVVARGFIKALIDAEVPLQERDVLNSTPLDRFIVRWLMRDMWQCGDLGLSEDLFQIYFDLLSSGSLLNPAEILQDMCWRSGMCFYDFSIMRHLVVRNMDEYILSDVELAVSTRSEKDLLEYIACPHHPNIDMAILMCLGWPRGMSLILNSPLRLHVKSMLNPFIQACKAGDAECARLLLEATEVITRVHLVFAAVSDHPDILDVVVSRIAYQRRELQNLALRQLSSHQIHQFGLPTEDLLDVHAFQVQEALKDQFVAWTPELAEAYSVYGCTSYSRNAANRLFEAGFRNLNQSDELGHTPLVLLRPAVPPPRHSFVDILHFAQWMVSHGANLDQKALAGYPAIYYLADDIGEYMSLQCAMENRALATYWSPLNDMRHLEQTCVDLLHKILLDDTQDSCSCACSLGGCRPLTRMLRHFSSSTVNNGGPWTLPGILEVFRCCQAVLLRESLSDSIPTLAERVLRYATFERIGIKHTCHEYERLDQDEVEEIQDEERHNLALLEDLMEEFNRKCQELGIGIDEFLNEYWMDSMDQAMSADREIDSEAIQRIQELGVVLSGPA</sequence>
<protein>
    <submittedName>
        <fullName evidence="1">Uncharacterized protein</fullName>
    </submittedName>
</protein>
<name>Q0CP65_ASPTN</name>
<dbReference type="VEuPathDB" id="FungiDB:ATEG_04519"/>
<dbReference type="RefSeq" id="XP_001213697.1">
    <property type="nucleotide sequence ID" value="XM_001213697.1"/>
</dbReference>
<dbReference type="OrthoDB" id="1577640at2759"/>
<evidence type="ECO:0000313" key="2">
    <source>
        <dbReference type="Proteomes" id="UP000007963"/>
    </source>
</evidence>
<dbReference type="AlphaFoldDB" id="Q0CP65"/>
<dbReference type="GeneID" id="4320200"/>
<gene>
    <name evidence="1" type="ORF">ATEG_04519</name>
</gene>
<proteinExistence type="predicted"/>
<dbReference type="InterPro" id="IPR036770">
    <property type="entry name" value="Ankyrin_rpt-contain_sf"/>
</dbReference>